<dbReference type="InterPro" id="IPR008268">
    <property type="entry name" value="Peptidase_S16_AS"/>
</dbReference>
<evidence type="ECO:0000259" key="15">
    <source>
        <dbReference type="PROSITE" id="PS51786"/>
    </source>
</evidence>
<evidence type="ECO:0000256" key="8">
    <source>
        <dbReference type="ARBA" id="ARBA00023125"/>
    </source>
</evidence>
<dbReference type="SUPFAM" id="SSF52540">
    <property type="entry name" value="P-loop containing nucleoside triphosphate hydrolases"/>
    <property type="match status" value="1"/>
</dbReference>
<comment type="subunit">
    <text evidence="11">Homohexamer or homoheptamer. Organized in a ring with a central cavity.</text>
</comment>
<dbReference type="GO" id="GO:0005759">
    <property type="term" value="C:mitochondrial matrix"/>
    <property type="evidence" value="ECO:0007669"/>
    <property type="project" value="UniProtKB-SubCell"/>
</dbReference>
<dbReference type="Gene3D" id="1.20.58.1480">
    <property type="match status" value="1"/>
</dbReference>
<dbReference type="GO" id="GO:0070407">
    <property type="term" value="P:oxidation-dependent protein catabolic process"/>
    <property type="evidence" value="ECO:0007669"/>
    <property type="project" value="UniProtKB-UniRule"/>
</dbReference>
<dbReference type="EMBL" id="CAJVPS010000022">
    <property type="protein sequence ID" value="CAG8442130.1"/>
    <property type="molecule type" value="Genomic_DNA"/>
</dbReference>
<sequence length="1113" mass="122491">MFSSIIFKTTPAHARSSAFFSLKRLPSKPHLQRTPTWTTTPPLKAFTTGSYYAKPQTTLTENARVFFVKPPTTQSNQPSSMLLLIQPCNTRSYCQRTFAWTGQQIKHFTTTVFNPKEKIKPDKTLSESGSGSKGDGEQGGNNSNNGNHDGGEGNSGSGNKGDGSGKGGNDGAGDNPPRSPFEGIQRTLHVLETTLQKPSVPEVYPQVLALPIARRPLFPGFYKAVVIKDHNVTAAIKELMKRGQPYVGAFLLKDEETDVDTITDASQVFRVGVFAQITSVFPANGGQDENSLTAVLYPHRRIRITDLVPPNQIGGGGTLEETVAEEAEEDNNVREETQKVSEQYATSFLKDFNVSLVNVENLVDEPYARKNQVIRAITSEIVAVFKDIATLNPLFRDQIANFSMSQSAGNVFEEPAKLADFAAAVSTGEPNELQEVLESLVIEERLQKSLLVLKKELVNAQLQSKISKEVESKIAKRQREYYLMEQLKGIKKELGIETDGKDKLVEKFREKADKLAMPEAVQKEINKLAHLEPAASEFNVTRNYLDWLTQVPWGQRSPENYNITHAKKVLDEDHYGLQDVKDRILEFIAVGKLRGTVEGKILCLVGPPGVGKTSIGKSIARALSRQFYRFSVGGLTDVAEIKGHRRTYVGAMPGKVVQALKKVQTENPLILIDEVDKIGRGHQGDPSSALLELLDPEQNYSFLDHYMDVPVDLSKVLFVCTANITDTIPGPLLDRMEVIQLSGYIADEKINIASKYLAPTAKEMAGLQNANVNLHSDAIEVLIRSYCRESGVRNLKKHIDKIYRKAAYKIVVDLGDEALPSQEMESSSDTDSVSSEKNKDDEVSTTTEQRKPLEVPNNVSVDITVDNLKDYVGPPTFHSDRLYDVTPPGVVMGLAWTSMGGSALYVESTLDSILTPNSTPALSKTGQMGDVMKESTTIAYTFAKSLMARRFPENKFFEQASIHLHVPEGATPKDGPSAGITMATSLLSLAMSKALDPTIAMTGELTLTGKVLKIGGLREKAVAAKRSGVTTLIHPEANISDWEELPANVKEGLRGVPVAWYDDVFRVVFGDVTKEYVEEVWNNMLKKESVEENVINTPLPPPDKKPILNLATQ</sequence>
<dbReference type="InterPro" id="IPR008269">
    <property type="entry name" value="Lon_proteolytic"/>
</dbReference>
<dbReference type="GO" id="GO:0004176">
    <property type="term" value="F:ATP-dependent peptidase activity"/>
    <property type="evidence" value="ECO:0007669"/>
    <property type="project" value="UniProtKB-UniRule"/>
</dbReference>
<keyword evidence="8 11" id="KW-0238">DNA-binding</keyword>
<evidence type="ECO:0000256" key="9">
    <source>
        <dbReference type="ARBA" id="ARBA00023128"/>
    </source>
</evidence>
<name>A0A9N8VBV8_9GLOM</name>
<keyword evidence="5 11" id="KW-0720">Serine protease</keyword>
<dbReference type="FunFam" id="3.40.50.300:FF:000021">
    <property type="entry name" value="Lon protease homolog"/>
    <property type="match status" value="1"/>
</dbReference>
<evidence type="ECO:0000313" key="17">
    <source>
        <dbReference type="EMBL" id="CAG8442130.1"/>
    </source>
</evidence>
<evidence type="ECO:0000259" key="16">
    <source>
        <dbReference type="PROSITE" id="PS51787"/>
    </source>
</evidence>
<dbReference type="Gene3D" id="3.30.230.10">
    <property type="match status" value="1"/>
</dbReference>
<evidence type="ECO:0000256" key="10">
    <source>
        <dbReference type="ARBA" id="ARBA00050665"/>
    </source>
</evidence>
<dbReference type="PANTHER" id="PTHR43718:SF2">
    <property type="entry name" value="LON PROTEASE HOMOLOG, MITOCHONDRIAL"/>
    <property type="match status" value="1"/>
</dbReference>
<dbReference type="SUPFAM" id="SSF88697">
    <property type="entry name" value="PUA domain-like"/>
    <property type="match status" value="1"/>
</dbReference>
<dbReference type="SMART" id="SM00382">
    <property type="entry name" value="AAA"/>
    <property type="match status" value="1"/>
</dbReference>
<evidence type="ECO:0000313" key="18">
    <source>
        <dbReference type="Proteomes" id="UP000789508"/>
    </source>
</evidence>
<dbReference type="InterPro" id="IPR004815">
    <property type="entry name" value="Lon_bac/euk-typ"/>
</dbReference>
<evidence type="ECO:0000256" key="11">
    <source>
        <dbReference type="HAMAP-Rule" id="MF_03120"/>
    </source>
</evidence>
<dbReference type="GO" id="GO:0043565">
    <property type="term" value="F:sequence-specific DNA binding"/>
    <property type="evidence" value="ECO:0007669"/>
    <property type="project" value="UniProtKB-UniRule"/>
</dbReference>
<comment type="function">
    <text evidence="11">ATP-dependent serine protease that mediates the selective degradation of misfolded, unassembled or oxidatively damaged polypeptides as well as certain short-lived regulatory proteins in the mitochondrial matrix. May also have a chaperone function in the assembly of inner membrane protein complexes. Participates in the regulation of mitochondrial gene expression and in the maintenance of the integrity of the mitochondrial genome. Binds to mitochondrial DNA in a site-specific manner.</text>
</comment>
<reference evidence="17" key="1">
    <citation type="submission" date="2021-06" db="EMBL/GenBank/DDBJ databases">
        <authorList>
            <person name="Kallberg Y."/>
            <person name="Tangrot J."/>
            <person name="Rosling A."/>
        </authorList>
    </citation>
    <scope>NUCLEOTIDE SEQUENCE</scope>
    <source>
        <strain evidence="17">FL130A</strain>
    </source>
</reference>
<evidence type="ECO:0000256" key="6">
    <source>
        <dbReference type="ARBA" id="ARBA00022840"/>
    </source>
</evidence>
<evidence type="ECO:0000256" key="14">
    <source>
        <dbReference type="SAM" id="MobiDB-lite"/>
    </source>
</evidence>
<dbReference type="Gene3D" id="1.20.5.5270">
    <property type="match status" value="1"/>
</dbReference>
<keyword evidence="6 11" id="KW-0067">ATP-binding</keyword>
<evidence type="ECO:0000256" key="2">
    <source>
        <dbReference type="ARBA" id="ARBA00022670"/>
    </source>
</evidence>
<dbReference type="InterPro" id="IPR046336">
    <property type="entry name" value="Lon_prtase_N_sf"/>
</dbReference>
<dbReference type="HAMAP" id="MF_03120">
    <property type="entry name" value="lonm_euk"/>
    <property type="match status" value="1"/>
</dbReference>
<dbReference type="GO" id="GO:0034599">
    <property type="term" value="P:cellular response to oxidative stress"/>
    <property type="evidence" value="ECO:0007669"/>
    <property type="project" value="UniProtKB-UniRule"/>
</dbReference>
<dbReference type="Pfam" id="PF02190">
    <property type="entry name" value="LON_substr_bdg"/>
    <property type="match status" value="1"/>
</dbReference>
<feature type="region of interest" description="Disordered" evidence="14">
    <location>
        <begin position="820"/>
        <end position="858"/>
    </location>
</feature>
<dbReference type="GO" id="GO:0006515">
    <property type="term" value="P:protein quality control for misfolded or incompletely synthesized proteins"/>
    <property type="evidence" value="ECO:0007669"/>
    <property type="project" value="UniProtKB-UniRule"/>
</dbReference>
<keyword evidence="4 11" id="KW-0378">Hydrolase</keyword>
<dbReference type="AlphaFoldDB" id="A0A9N8VBV8"/>
<feature type="compositionally biased region" description="Gly residues" evidence="14">
    <location>
        <begin position="152"/>
        <end position="171"/>
    </location>
</feature>
<dbReference type="InterPro" id="IPR027065">
    <property type="entry name" value="Lon_Prtase"/>
</dbReference>
<dbReference type="Gene3D" id="2.30.130.40">
    <property type="entry name" value="LON domain-like"/>
    <property type="match status" value="1"/>
</dbReference>
<dbReference type="InterPro" id="IPR003959">
    <property type="entry name" value="ATPase_AAA_core"/>
</dbReference>
<organism evidence="17 18">
    <name type="scientific">Ambispora leptoticha</name>
    <dbReference type="NCBI Taxonomy" id="144679"/>
    <lineage>
        <taxon>Eukaryota</taxon>
        <taxon>Fungi</taxon>
        <taxon>Fungi incertae sedis</taxon>
        <taxon>Mucoromycota</taxon>
        <taxon>Glomeromycotina</taxon>
        <taxon>Glomeromycetes</taxon>
        <taxon>Archaeosporales</taxon>
        <taxon>Ambisporaceae</taxon>
        <taxon>Ambispora</taxon>
    </lineage>
</organism>
<dbReference type="Proteomes" id="UP000789508">
    <property type="component" value="Unassembled WGS sequence"/>
</dbReference>
<comment type="catalytic activity">
    <reaction evidence="10 11">
        <text>Hydrolysis of proteins in presence of ATP.</text>
        <dbReference type="EC" id="3.4.21.53"/>
    </reaction>
</comment>
<dbReference type="CDD" id="cd19500">
    <property type="entry name" value="RecA-like_Lon"/>
    <property type="match status" value="1"/>
</dbReference>
<feature type="domain" description="Lon N-terminal" evidence="16">
    <location>
        <begin position="207"/>
        <end position="457"/>
    </location>
</feature>
<evidence type="ECO:0000256" key="12">
    <source>
        <dbReference type="PROSITE-ProRule" id="PRU01122"/>
    </source>
</evidence>
<dbReference type="PROSITE" id="PS51787">
    <property type="entry name" value="LON_N"/>
    <property type="match status" value="1"/>
</dbReference>
<dbReference type="InterPro" id="IPR027417">
    <property type="entry name" value="P-loop_NTPase"/>
</dbReference>
<comment type="subcellular location">
    <subcellularLocation>
        <location evidence="1 11">Mitochondrion matrix</location>
    </subcellularLocation>
</comment>
<feature type="compositionally biased region" description="Basic and acidic residues" evidence="14">
    <location>
        <begin position="834"/>
        <end position="853"/>
    </location>
</feature>
<evidence type="ECO:0000256" key="7">
    <source>
        <dbReference type="ARBA" id="ARBA00022946"/>
    </source>
</evidence>
<dbReference type="GO" id="GO:0007005">
    <property type="term" value="P:mitochondrion organization"/>
    <property type="evidence" value="ECO:0007669"/>
    <property type="project" value="TreeGrafter"/>
</dbReference>
<dbReference type="FunFam" id="3.30.230.10:FF:000015">
    <property type="entry name" value="Lon protease homolog, mitochondrial"/>
    <property type="match status" value="1"/>
</dbReference>
<dbReference type="EC" id="3.4.21.53" evidence="11"/>
<keyword evidence="7" id="KW-0809">Transit peptide</keyword>
<feature type="binding site" evidence="11">
    <location>
        <begin position="606"/>
        <end position="613"/>
    </location>
    <ligand>
        <name>ATP</name>
        <dbReference type="ChEBI" id="CHEBI:30616"/>
    </ligand>
</feature>
<dbReference type="PRINTS" id="PR00830">
    <property type="entry name" value="ENDOLAPTASE"/>
</dbReference>
<keyword evidence="2 11" id="KW-0645">Protease</keyword>
<evidence type="ECO:0000256" key="3">
    <source>
        <dbReference type="ARBA" id="ARBA00022741"/>
    </source>
</evidence>
<dbReference type="InterPro" id="IPR014721">
    <property type="entry name" value="Ribsml_uS5_D2-typ_fold_subgr"/>
</dbReference>
<dbReference type="Gene3D" id="1.10.8.60">
    <property type="match status" value="1"/>
</dbReference>
<evidence type="ECO:0000256" key="1">
    <source>
        <dbReference type="ARBA" id="ARBA00004305"/>
    </source>
</evidence>
<dbReference type="Pfam" id="PF05362">
    <property type="entry name" value="Lon_C"/>
    <property type="match status" value="1"/>
</dbReference>
<comment type="caution">
    <text evidence="17">The sequence shown here is derived from an EMBL/GenBank/DDBJ whole genome shotgun (WGS) entry which is preliminary data.</text>
</comment>
<gene>
    <name evidence="11" type="primary">PIM1</name>
    <name evidence="17" type="ORF">ALEPTO_LOCUS399</name>
</gene>
<feature type="domain" description="Lon proteolytic" evidence="15">
    <location>
        <begin position="885"/>
        <end position="1071"/>
    </location>
</feature>
<feature type="active site" evidence="11 12">
    <location>
        <position position="977"/>
    </location>
</feature>
<dbReference type="InterPro" id="IPR003111">
    <property type="entry name" value="Lon_prtase_N"/>
</dbReference>
<dbReference type="InterPro" id="IPR027503">
    <property type="entry name" value="Lonm_euk"/>
</dbReference>
<dbReference type="InterPro" id="IPR003593">
    <property type="entry name" value="AAA+_ATPase"/>
</dbReference>
<keyword evidence="18" id="KW-1185">Reference proteome</keyword>
<keyword evidence="9 11" id="KW-0496">Mitochondrion</keyword>
<dbReference type="GO" id="GO:0003697">
    <property type="term" value="F:single-stranded DNA binding"/>
    <property type="evidence" value="ECO:0007669"/>
    <property type="project" value="TreeGrafter"/>
</dbReference>
<dbReference type="InterPro" id="IPR015947">
    <property type="entry name" value="PUA-like_sf"/>
</dbReference>
<keyword evidence="3 11" id="KW-0547">Nucleotide-binding</keyword>
<dbReference type="FunFam" id="2.30.130.40:FF:000010">
    <property type="entry name" value="Lon protease homolog, mitochondrial"/>
    <property type="match status" value="1"/>
</dbReference>
<dbReference type="Pfam" id="PF22667">
    <property type="entry name" value="Lon_lid"/>
    <property type="match status" value="1"/>
</dbReference>
<accession>A0A9N8VBV8</accession>
<feature type="compositionally biased region" description="Basic and acidic residues" evidence="14">
    <location>
        <begin position="116"/>
        <end position="125"/>
    </location>
</feature>
<evidence type="ECO:0000256" key="4">
    <source>
        <dbReference type="ARBA" id="ARBA00022801"/>
    </source>
</evidence>
<dbReference type="Pfam" id="PF00004">
    <property type="entry name" value="AAA"/>
    <property type="match status" value="1"/>
</dbReference>
<protein>
    <recommendedName>
        <fullName evidence="11">Lon protease homolog, mitochondrial</fullName>
        <ecNumber evidence="11">3.4.21.53</ecNumber>
    </recommendedName>
</protein>
<evidence type="ECO:0000256" key="5">
    <source>
        <dbReference type="ARBA" id="ARBA00022825"/>
    </source>
</evidence>
<dbReference type="OrthoDB" id="2411602at2759"/>
<dbReference type="FunFam" id="1.20.5.5270:FF:000001">
    <property type="entry name" value="Lon protease homolog, mitochondrial"/>
    <property type="match status" value="1"/>
</dbReference>
<dbReference type="InterPro" id="IPR054594">
    <property type="entry name" value="Lon_lid"/>
</dbReference>
<dbReference type="PANTHER" id="PTHR43718">
    <property type="entry name" value="LON PROTEASE"/>
    <property type="match status" value="1"/>
</dbReference>
<dbReference type="InterPro" id="IPR020568">
    <property type="entry name" value="Ribosomal_Su5_D2-typ_SF"/>
</dbReference>
<dbReference type="GO" id="GO:0005524">
    <property type="term" value="F:ATP binding"/>
    <property type="evidence" value="ECO:0007669"/>
    <property type="project" value="UniProtKB-UniRule"/>
</dbReference>
<dbReference type="GO" id="GO:0004252">
    <property type="term" value="F:serine-type endopeptidase activity"/>
    <property type="evidence" value="ECO:0007669"/>
    <property type="project" value="UniProtKB-UniRule"/>
</dbReference>
<dbReference type="GO" id="GO:0016887">
    <property type="term" value="F:ATP hydrolysis activity"/>
    <property type="evidence" value="ECO:0007669"/>
    <property type="project" value="UniProtKB-UniRule"/>
</dbReference>
<proteinExistence type="inferred from homology"/>
<dbReference type="SUPFAM" id="SSF54211">
    <property type="entry name" value="Ribosomal protein S5 domain 2-like"/>
    <property type="match status" value="1"/>
</dbReference>
<dbReference type="PROSITE" id="PS01046">
    <property type="entry name" value="LON_SER"/>
    <property type="match status" value="1"/>
</dbReference>
<dbReference type="NCBIfam" id="TIGR00763">
    <property type="entry name" value="lon"/>
    <property type="match status" value="1"/>
</dbReference>
<dbReference type="PROSITE" id="PS51786">
    <property type="entry name" value="LON_PROTEOLYTIC"/>
    <property type="match status" value="1"/>
</dbReference>
<feature type="active site" evidence="11 12">
    <location>
        <position position="1020"/>
    </location>
</feature>
<feature type="region of interest" description="Disordered" evidence="14">
    <location>
        <begin position="116"/>
        <end position="182"/>
    </location>
</feature>
<dbReference type="GO" id="GO:0051131">
    <property type="term" value="P:chaperone-mediated protein complex assembly"/>
    <property type="evidence" value="ECO:0007669"/>
    <property type="project" value="UniProtKB-UniRule"/>
</dbReference>
<comment type="similarity">
    <text evidence="11 12 13">Belongs to the peptidase S16 family.</text>
</comment>
<dbReference type="Gene3D" id="3.40.50.300">
    <property type="entry name" value="P-loop containing nucleotide triphosphate hydrolases"/>
    <property type="match status" value="1"/>
</dbReference>
<dbReference type="SMART" id="SM00464">
    <property type="entry name" value="LON"/>
    <property type="match status" value="1"/>
</dbReference>
<dbReference type="FunFam" id="1.20.58.1480:FF:000003">
    <property type="entry name" value="Lon protease homolog, mitochondrial"/>
    <property type="match status" value="1"/>
</dbReference>
<evidence type="ECO:0000256" key="13">
    <source>
        <dbReference type="RuleBase" id="RU000591"/>
    </source>
</evidence>